<keyword evidence="3" id="KW-1185">Reference proteome</keyword>
<protein>
    <submittedName>
        <fullName evidence="2">Type VI secretion system protein VasL</fullName>
    </submittedName>
</protein>
<reference evidence="3" key="1">
    <citation type="submission" date="2016-10" db="EMBL/GenBank/DDBJ databases">
        <authorList>
            <person name="Varghese N."/>
            <person name="Submissions S."/>
        </authorList>
    </citation>
    <scope>NUCLEOTIDE SEQUENCE [LARGE SCALE GENOMIC DNA]</scope>
    <source>
        <strain evidence="3">Ah-143</strain>
    </source>
</reference>
<name>A0A1I7C203_9ENTR</name>
<evidence type="ECO:0000313" key="2">
    <source>
        <dbReference type="EMBL" id="SFT93431.1"/>
    </source>
</evidence>
<feature type="domain" description="ImpA C-terminal" evidence="1">
    <location>
        <begin position="78"/>
        <end position="220"/>
    </location>
</feature>
<gene>
    <name evidence="2" type="ORF">SAMN05192562_103139</name>
</gene>
<dbReference type="InterPro" id="IPR021069">
    <property type="entry name" value="ImpA_C"/>
</dbReference>
<sequence length="227" mass="25707">MPQEHNTPSLYEMLTGHFTGGLSLNLVSEENQVILSVLDNMQRILNCRAGTLPVPLAPEKRDMLRRQAPLPQAVITQTQQQLARLDKLPPDWNIVYSRQLIEQARVLWPEQAKSMALHWQQQLNAAALPTERLNGWYQGMMRLQKLSDRLNVLDEQKGKYMTVSELKSAVFSTMQSFNQSIPAEEQLRILSENPAGVPLPAAARAQLEMHLKQLTARYAAIKQTASE</sequence>
<dbReference type="AlphaFoldDB" id="A0A1I7C203"/>
<organism evidence="2 3">
    <name type="scientific">Kosakonia arachidis</name>
    <dbReference type="NCBI Taxonomy" id="551989"/>
    <lineage>
        <taxon>Bacteria</taxon>
        <taxon>Pseudomonadati</taxon>
        <taxon>Pseudomonadota</taxon>
        <taxon>Gammaproteobacteria</taxon>
        <taxon>Enterobacterales</taxon>
        <taxon>Enterobacteriaceae</taxon>
        <taxon>Kosakonia</taxon>
    </lineage>
</organism>
<dbReference type="Proteomes" id="UP000199187">
    <property type="component" value="Unassembled WGS sequence"/>
</dbReference>
<dbReference type="Pfam" id="PF12486">
    <property type="entry name" value="VasL"/>
    <property type="match status" value="1"/>
</dbReference>
<evidence type="ECO:0000259" key="1">
    <source>
        <dbReference type="Pfam" id="PF12486"/>
    </source>
</evidence>
<dbReference type="EMBL" id="FPAU01000003">
    <property type="protein sequence ID" value="SFT93431.1"/>
    <property type="molecule type" value="Genomic_DNA"/>
</dbReference>
<accession>A0A1I7C203</accession>
<evidence type="ECO:0000313" key="3">
    <source>
        <dbReference type="Proteomes" id="UP000199187"/>
    </source>
</evidence>
<proteinExistence type="predicted"/>